<accession>A0AAX4JP39</accession>
<dbReference type="AlphaFoldDB" id="A0AAX4JP39"/>
<reference evidence="1 2" key="1">
    <citation type="submission" date="2024-01" db="EMBL/GenBank/DDBJ databases">
        <title>Comparative genomics of Cryptococcus and Kwoniella reveals pathogenesis evolution and contrasting modes of karyotype evolution via chromosome fusion or intercentromeric recombination.</title>
        <authorList>
            <person name="Coelho M.A."/>
            <person name="David-Palma M."/>
            <person name="Shea T."/>
            <person name="Bowers K."/>
            <person name="McGinley-Smith S."/>
            <person name="Mohammad A.W."/>
            <person name="Gnirke A."/>
            <person name="Yurkov A.M."/>
            <person name="Nowrousian M."/>
            <person name="Sun S."/>
            <person name="Cuomo C.A."/>
            <person name="Heitman J."/>
        </authorList>
    </citation>
    <scope>NUCLEOTIDE SEQUENCE [LARGE SCALE GENOMIC DNA]</scope>
    <source>
        <strain evidence="1 2">CBS 6074</strain>
    </source>
</reference>
<evidence type="ECO:0000313" key="2">
    <source>
        <dbReference type="Proteomes" id="UP001355207"/>
    </source>
</evidence>
<dbReference type="RefSeq" id="XP_066073277.1">
    <property type="nucleotide sequence ID" value="XM_066217180.1"/>
</dbReference>
<evidence type="ECO:0000313" key="1">
    <source>
        <dbReference type="EMBL" id="WWC86514.1"/>
    </source>
</evidence>
<organism evidence="1 2">
    <name type="scientific">Kwoniella dendrophila CBS 6074</name>
    <dbReference type="NCBI Taxonomy" id="1295534"/>
    <lineage>
        <taxon>Eukaryota</taxon>
        <taxon>Fungi</taxon>
        <taxon>Dikarya</taxon>
        <taxon>Basidiomycota</taxon>
        <taxon>Agaricomycotina</taxon>
        <taxon>Tremellomycetes</taxon>
        <taxon>Tremellales</taxon>
        <taxon>Cryptococcaceae</taxon>
        <taxon>Kwoniella</taxon>
    </lineage>
</organism>
<dbReference type="EMBL" id="CP144098">
    <property type="protein sequence ID" value="WWC86514.1"/>
    <property type="molecule type" value="Genomic_DNA"/>
</dbReference>
<proteinExistence type="predicted"/>
<sequence length="126" mass="15114">MLITQYGSQYEVDLMSSLYIETRFHYEHPNWNKYWDRYSKKNWNEILIFNIAFKDRLEKEITGFLDSLVSYKENLNTIDIGSITGLYLDIDINTDTTKFKGSISKWIEKHISLNKLCINKLREDKF</sequence>
<name>A0AAX4JP39_9TREE</name>
<dbReference type="Proteomes" id="UP001355207">
    <property type="component" value="Chromosome 1"/>
</dbReference>
<protein>
    <submittedName>
        <fullName evidence="1">Uncharacterized protein</fullName>
    </submittedName>
</protein>
<dbReference type="GeneID" id="91092063"/>
<keyword evidence="2" id="KW-1185">Reference proteome</keyword>
<gene>
    <name evidence="1" type="ORF">L201_001391</name>
</gene>